<keyword evidence="4" id="KW-0564">Palmitate</keyword>
<dbReference type="Gene3D" id="3.40.190.10">
    <property type="entry name" value="Periplasmic binding protein-like II"/>
    <property type="match status" value="2"/>
</dbReference>
<evidence type="ECO:0000313" key="8">
    <source>
        <dbReference type="EMBL" id="MBD2844393.1"/>
    </source>
</evidence>
<dbReference type="PANTHER" id="PTHR43649:SF33">
    <property type="entry name" value="POLYGALACTURONAN_RHAMNOGALACTURONAN-BINDING PROTEIN YTCQ"/>
    <property type="match status" value="1"/>
</dbReference>
<feature type="chain" id="PRO_5037850560" evidence="7">
    <location>
        <begin position="25"/>
        <end position="550"/>
    </location>
</feature>
<dbReference type="RefSeq" id="WP_190915014.1">
    <property type="nucleotide sequence ID" value="NZ_JACXIZ010000010.1"/>
</dbReference>
<keyword evidence="5" id="KW-0449">Lipoprotein</keyword>
<protein>
    <submittedName>
        <fullName evidence="8">Extracellular solute-binding protein</fullName>
    </submittedName>
</protein>
<name>A0A927BPK7_9BACL</name>
<feature type="region of interest" description="Disordered" evidence="6">
    <location>
        <begin position="28"/>
        <end position="48"/>
    </location>
</feature>
<dbReference type="SUPFAM" id="SSF53850">
    <property type="entry name" value="Periplasmic binding protein-like II"/>
    <property type="match status" value="1"/>
</dbReference>
<keyword evidence="2 7" id="KW-0732">Signal</keyword>
<dbReference type="EMBL" id="JACXIZ010000010">
    <property type="protein sequence ID" value="MBD2844393.1"/>
    <property type="molecule type" value="Genomic_DNA"/>
</dbReference>
<evidence type="ECO:0000256" key="4">
    <source>
        <dbReference type="ARBA" id="ARBA00023139"/>
    </source>
</evidence>
<evidence type="ECO:0000256" key="1">
    <source>
        <dbReference type="ARBA" id="ARBA00022475"/>
    </source>
</evidence>
<gene>
    <name evidence="8" type="ORF">IDH44_04260</name>
</gene>
<evidence type="ECO:0000256" key="5">
    <source>
        <dbReference type="ARBA" id="ARBA00023288"/>
    </source>
</evidence>
<dbReference type="AlphaFoldDB" id="A0A927BPK7"/>
<feature type="signal peptide" evidence="7">
    <location>
        <begin position="1"/>
        <end position="24"/>
    </location>
</feature>
<dbReference type="InterPro" id="IPR006059">
    <property type="entry name" value="SBP"/>
</dbReference>
<organism evidence="8 9">
    <name type="scientific">Paenibacillus sabuli</name>
    <dbReference type="NCBI Taxonomy" id="2772509"/>
    <lineage>
        <taxon>Bacteria</taxon>
        <taxon>Bacillati</taxon>
        <taxon>Bacillota</taxon>
        <taxon>Bacilli</taxon>
        <taxon>Bacillales</taxon>
        <taxon>Paenibacillaceae</taxon>
        <taxon>Paenibacillus</taxon>
    </lineage>
</organism>
<dbReference type="Proteomes" id="UP000621560">
    <property type="component" value="Unassembled WGS sequence"/>
</dbReference>
<proteinExistence type="predicted"/>
<evidence type="ECO:0000256" key="6">
    <source>
        <dbReference type="SAM" id="MobiDB-lite"/>
    </source>
</evidence>
<feature type="compositionally biased region" description="Polar residues" evidence="6">
    <location>
        <begin position="28"/>
        <end position="40"/>
    </location>
</feature>
<dbReference type="InterPro" id="IPR050490">
    <property type="entry name" value="Bact_solute-bd_prot1"/>
</dbReference>
<evidence type="ECO:0000256" key="2">
    <source>
        <dbReference type="ARBA" id="ARBA00022729"/>
    </source>
</evidence>
<keyword evidence="1" id="KW-1003">Cell membrane</keyword>
<dbReference type="PROSITE" id="PS51257">
    <property type="entry name" value="PROKAR_LIPOPROTEIN"/>
    <property type="match status" value="1"/>
</dbReference>
<comment type="caution">
    <text evidence="8">The sequence shown here is derived from an EMBL/GenBank/DDBJ whole genome shotgun (WGS) entry which is preliminary data.</text>
</comment>
<evidence type="ECO:0000256" key="3">
    <source>
        <dbReference type="ARBA" id="ARBA00023136"/>
    </source>
</evidence>
<accession>A0A927BPK7</accession>
<keyword evidence="9" id="KW-1185">Reference proteome</keyword>
<keyword evidence="3" id="KW-0472">Membrane</keyword>
<evidence type="ECO:0000313" key="9">
    <source>
        <dbReference type="Proteomes" id="UP000621560"/>
    </source>
</evidence>
<dbReference type="Pfam" id="PF01547">
    <property type="entry name" value="SBP_bac_1"/>
    <property type="match status" value="1"/>
</dbReference>
<sequence>MLKRKTVRTLLFVVLIGAMLMAAACTKQDASPSSSDTDNVQPEPADEEALREAVTFPLEKPITLTAFANRHADAKAYNEMAFFKNVEEKTNIRIEWDLAVQASLVERRNLLLSSNDLPDIFYGASILQNDDMLRMINQGQLIPIDDMIELYAPNFNKILKQRPDIRKVITAADGHIYTIPHIYESMVNTAPDAMFINKEWLDALGLAVPETTEELYNVLRAFKTQDPNGNGKADELPMSFRYQNAKNQSAIQSAASLSGSFGPIDQQQHKHIAIEDGKLVFVPMTEGYKTYANYMRTLYQEGLIDPEVFTQDNQVYNAKIEAEESLIGVWFGWNVTGRFGSVEQSPYIPVAPLKGPAGRQEWNRVEPRVAIGSFAITRANSHPEASLAWMDQMLTEESSMEAFWGPFGINLVRNEDGTIDFAPKPEGMTNPQFRHSDAPGTNAVPILLSDMLEKVVPNPAEAEKFELLELYRPYQSKEILPGMLLSNEESETLALIESDIVNYVEDKLAQWIFNGNIEAEWNAYAEQLKQMNVEEYVTIYQQAYDRYTSQ</sequence>
<reference evidence="8" key="1">
    <citation type="submission" date="2020-09" db="EMBL/GenBank/DDBJ databases">
        <title>A novel bacterium of genus Paenibacillus, isolated from South China Sea.</title>
        <authorList>
            <person name="Huang H."/>
            <person name="Mo K."/>
            <person name="Hu Y."/>
        </authorList>
    </citation>
    <scope>NUCLEOTIDE SEQUENCE</scope>
    <source>
        <strain evidence="8">IB182496</strain>
    </source>
</reference>
<dbReference type="PANTHER" id="PTHR43649">
    <property type="entry name" value="ARABINOSE-BINDING PROTEIN-RELATED"/>
    <property type="match status" value="1"/>
</dbReference>
<evidence type="ECO:0000256" key="7">
    <source>
        <dbReference type="SAM" id="SignalP"/>
    </source>
</evidence>